<proteinExistence type="predicted"/>
<feature type="domain" description="Immunity MXAN-0049 protein" evidence="1">
    <location>
        <begin position="20"/>
        <end position="111"/>
    </location>
</feature>
<keyword evidence="3" id="KW-1185">Reference proteome</keyword>
<name>S9P1C1_CYSF2</name>
<accession>S9P1C1</accession>
<reference evidence="2" key="1">
    <citation type="submission" date="2013-05" db="EMBL/GenBank/DDBJ databases">
        <title>Genome assembly of Cystobacter fuscus DSM 2262.</title>
        <authorList>
            <person name="Sharma G."/>
            <person name="Khatri I."/>
            <person name="Kaur C."/>
            <person name="Mayilraj S."/>
            <person name="Subramanian S."/>
        </authorList>
    </citation>
    <scope>NUCLEOTIDE SEQUENCE [LARGE SCALE GENOMIC DNA]</scope>
    <source>
        <strain evidence="2">DSM 2262</strain>
    </source>
</reference>
<sequence>MFRELASSDVQLFPVEVQGTAEPYYLLNVARTVRCIDDSACAEVRLWTPENRQPEKVGQYRTVSGLRIDKSKVSEERVFRLWGWSSPIIIDEEIKKALERTGCLGGRFDEV</sequence>
<protein>
    <recommendedName>
        <fullName evidence="1">Immunity MXAN-0049 protein domain-containing protein</fullName>
    </recommendedName>
</protein>
<comment type="caution">
    <text evidence="2">The sequence shown here is derived from an EMBL/GenBank/DDBJ whole genome shotgun (WGS) entry which is preliminary data.</text>
</comment>
<evidence type="ECO:0000313" key="2">
    <source>
        <dbReference type="EMBL" id="EPX58260.1"/>
    </source>
</evidence>
<organism evidence="2 3">
    <name type="scientific">Cystobacter fuscus (strain ATCC 25194 / DSM 2262 / NBRC 100088 / M29)</name>
    <dbReference type="NCBI Taxonomy" id="1242864"/>
    <lineage>
        <taxon>Bacteria</taxon>
        <taxon>Pseudomonadati</taxon>
        <taxon>Myxococcota</taxon>
        <taxon>Myxococcia</taxon>
        <taxon>Myxococcales</taxon>
        <taxon>Cystobacterineae</taxon>
        <taxon>Archangiaceae</taxon>
        <taxon>Cystobacter</taxon>
    </lineage>
</organism>
<gene>
    <name evidence="2" type="ORF">D187_004297</name>
</gene>
<evidence type="ECO:0000313" key="3">
    <source>
        <dbReference type="Proteomes" id="UP000011682"/>
    </source>
</evidence>
<dbReference type="InterPro" id="IPR012433">
    <property type="entry name" value="Imm11"/>
</dbReference>
<dbReference type="Pfam" id="PF07791">
    <property type="entry name" value="Imm11"/>
    <property type="match status" value="1"/>
</dbReference>
<dbReference type="Proteomes" id="UP000011682">
    <property type="component" value="Unassembled WGS sequence"/>
</dbReference>
<dbReference type="EMBL" id="ANAH02000026">
    <property type="protein sequence ID" value="EPX58260.1"/>
    <property type="molecule type" value="Genomic_DNA"/>
</dbReference>
<dbReference type="AlphaFoldDB" id="S9P1C1"/>
<evidence type="ECO:0000259" key="1">
    <source>
        <dbReference type="Pfam" id="PF07791"/>
    </source>
</evidence>